<keyword evidence="1" id="KW-0812">Transmembrane</keyword>
<keyword evidence="3" id="KW-1185">Reference proteome</keyword>
<proteinExistence type="predicted"/>
<evidence type="ECO:0000313" key="3">
    <source>
        <dbReference type="Proteomes" id="UP000030700"/>
    </source>
</evidence>
<dbReference type="STRING" id="1499966.U14_03320"/>
<evidence type="ECO:0000256" key="1">
    <source>
        <dbReference type="SAM" id="Phobius"/>
    </source>
</evidence>
<keyword evidence="1" id="KW-0472">Membrane</keyword>
<feature type="transmembrane region" description="Helical" evidence="1">
    <location>
        <begin position="80"/>
        <end position="99"/>
    </location>
</feature>
<protein>
    <submittedName>
        <fullName evidence="2">Uncharacterized protein</fullName>
    </submittedName>
</protein>
<dbReference type="HOGENOM" id="CLU_902120_0_0_0"/>
<name>A0A081BNV7_9BACT</name>
<evidence type="ECO:0000313" key="2">
    <source>
        <dbReference type="EMBL" id="GAK52073.1"/>
    </source>
</evidence>
<sequence>MLPQNLIHLSKNAEIPHIYDVDINHLDELKQYDSVESHIVLYPYSRKVGAHHFKFYPFEEYVHDILSHQKSAYEKIASQFNKFLGVFLGAVITAIFIILKPGELLSIESIMSVIGAYFVGKELWDDVENALIRFTRHWRVKYVDNYYSYQLEKHTTLTMYSIFAKKQRYGKTSLLPEFIDFIEQSNSQTLRMYFTMEDIDLEECCDGEYSTSRHLFSIHITPDLLDEFEREGFLFGVKLSLNKKTFGITRSLELFQSFHHGAQGALDESGIWHDRSVFSRQTITIGRFKCFLSSGILPQQALIARSVG</sequence>
<accession>A0A081BNV7</accession>
<dbReference type="Proteomes" id="UP000030700">
    <property type="component" value="Unassembled WGS sequence"/>
</dbReference>
<dbReference type="EMBL" id="DF820458">
    <property type="protein sequence ID" value="GAK52073.1"/>
    <property type="molecule type" value="Genomic_DNA"/>
</dbReference>
<dbReference type="AlphaFoldDB" id="A0A081BNV7"/>
<organism evidence="2">
    <name type="scientific">Candidatus Moduliflexus flocculans</name>
    <dbReference type="NCBI Taxonomy" id="1499966"/>
    <lineage>
        <taxon>Bacteria</taxon>
        <taxon>Candidatus Moduliflexota</taxon>
        <taxon>Candidatus Moduliflexia</taxon>
        <taxon>Candidatus Moduliflexales</taxon>
        <taxon>Candidatus Moduliflexaceae</taxon>
    </lineage>
</organism>
<gene>
    <name evidence="2" type="ORF">U14_03320</name>
</gene>
<reference evidence="2" key="1">
    <citation type="journal article" date="2015" name="PeerJ">
        <title>First genomic representation of candidate bacterial phylum KSB3 points to enhanced environmental sensing as a trigger of wastewater bulking.</title>
        <authorList>
            <person name="Sekiguchi Y."/>
            <person name="Ohashi A."/>
            <person name="Parks D.H."/>
            <person name="Yamauchi T."/>
            <person name="Tyson G.W."/>
            <person name="Hugenholtz P."/>
        </authorList>
    </citation>
    <scope>NUCLEOTIDE SEQUENCE [LARGE SCALE GENOMIC DNA]</scope>
</reference>
<keyword evidence="1" id="KW-1133">Transmembrane helix</keyword>